<reference evidence="10" key="1">
    <citation type="journal article" date="2023" name="Insect Mol. Biol.">
        <title>Genome sequencing provides insights into the evolution of gene families encoding plant cell wall-degrading enzymes in longhorned beetles.</title>
        <authorList>
            <person name="Shin N.R."/>
            <person name="Okamura Y."/>
            <person name="Kirsch R."/>
            <person name="Pauchet Y."/>
        </authorList>
    </citation>
    <scope>NUCLEOTIDE SEQUENCE</scope>
    <source>
        <strain evidence="10">MMC_N1</strain>
    </source>
</reference>
<keyword evidence="11" id="KW-1185">Reference proteome</keyword>
<comment type="subcellular location">
    <subcellularLocation>
        <location evidence="1">Secreted</location>
    </subcellularLocation>
</comment>
<keyword evidence="4" id="KW-0372">Hormone</keyword>
<organism evidence="10 11">
    <name type="scientific">Molorchus minor</name>
    <dbReference type="NCBI Taxonomy" id="1323400"/>
    <lineage>
        <taxon>Eukaryota</taxon>
        <taxon>Metazoa</taxon>
        <taxon>Ecdysozoa</taxon>
        <taxon>Arthropoda</taxon>
        <taxon>Hexapoda</taxon>
        <taxon>Insecta</taxon>
        <taxon>Pterygota</taxon>
        <taxon>Neoptera</taxon>
        <taxon>Endopterygota</taxon>
        <taxon>Coleoptera</taxon>
        <taxon>Polyphaga</taxon>
        <taxon>Cucujiformia</taxon>
        <taxon>Chrysomeloidea</taxon>
        <taxon>Cerambycidae</taxon>
        <taxon>Lamiinae</taxon>
        <taxon>Monochamini</taxon>
        <taxon>Molorchus</taxon>
    </lineage>
</organism>
<evidence type="ECO:0000256" key="3">
    <source>
        <dbReference type="ARBA" id="ARBA00022525"/>
    </source>
</evidence>
<evidence type="ECO:0000256" key="2">
    <source>
        <dbReference type="ARBA" id="ARBA00006145"/>
    </source>
</evidence>
<dbReference type="InterPro" id="IPR010475">
    <property type="entry name" value="AKH/RPCH_hormone"/>
</dbReference>
<dbReference type="Pfam" id="PF06377">
    <property type="entry name" value="Adipokin_hormo"/>
    <property type="match status" value="1"/>
</dbReference>
<accession>A0ABQ9K8L7</accession>
<comment type="caution">
    <text evidence="10">The sequence shown here is derived from an EMBL/GenBank/DDBJ whole genome shotgun (WGS) entry which is preliminary data.</text>
</comment>
<feature type="transmembrane region" description="Helical" evidence="9">
    <location>
        <begin position="63"/>
        <end position="84"/>
    </location>
</feature>
<keyword evidence="9" id="KW-1133">Transmembrane helix</keyword>
<dbReference type="Proteomes" id="UP001162164">
    <property type="component" value="Unassembled WGS sequence"/>
</dbReference>
<dbReference type="InterPro" id="IPR002047">
    <property type="entry name" value="Adipokinetic_hormone_CS"/>
</dbReference>
<proteinExistence type="inferred from homology"/>
<evidence type="ECO:0000313" key="11">
    <source>
        <dbReference type="Proteomes" id="UP001162164"/>
    </source>
</evidence>
<sequence>MGYRPGAPTILGQVSSILRIRASPIKLIGDWRGVESHNHLGPSPSIKVTNGVLKKRDSIYKMYRVILIIVFVSLLGFCAAQVNFSPNWGKRALSPVEENDNNCRENVETVMLIYKIIQNEAQKLIDCEKFSNNQ</sequence>
<protein>
    <submittedName>
        <fullName evidence="10">Uncharacterized protein</fullName>
    </submittedName>
</protein>
<keyword evidence="7" id="KW-0873">Pyrrolidone carboxylic acid</keyword>
<evidence type="ECO:0000256" key="1">
    <source>
        <dbReference type="ARBA" id="ARBA00004613"/>
    </source>
</evidence>
<evidence type="ECO:0000256" key="6">
    <source>
        <dbReference type="ARBA" id="ARBA00022815"/>
    </source>
</evidence>
<evidence type="ECO:0000256" key="4">
    <source>
        <dbReference type="ARBA" id="ARBA00022702"/>
    </source>
</evidence>
<evidence type="ECO:0000313" key="10">
    <source>
        <dbReference type="EMBL" id="KAJ8985880.1"/>
    </source>
</evidence>
<keyword evidence="9" id="KW-0812">Transmembrane</keyword>
<keyword evidence="6" id="KW-0027">Amidation</keyword>
<gene>
    <name evidence="10" type="ORF">NQ317_006254</name>
</gene>
<evidence type="ECO:0000256" key="8">
    <source>
        <dbReference type="ARBA" id="ARBA00023320"/>
    </source>
</evidence>
<evidence type="ECO:0000256" key="7">
    <source>
        <dbReference type="ARBA" id="ARBA00023283"/>
    </source>
</evidence>
<dbReference type="PROSITE" id="PS00256">
    <property type="entry name" value="AKH"/>
    <property type="match status" value="1"/>
</dbReference>
<evidence type="ECO:0000256" key="9">
    <source>
        <dbReference type="SAM" id="Phobius"/>
    </source>
</evidence>
<evidence type="ECO:0000256" key="5">
    <source>
        <dbReference type="ARBA" id="ARBA00022729"/>
    </source>
</evidence>
<keyword evidence="9" id="KW-0472">Membrane</keyword>
<keyword evidence="3" id="KW-0964">Secreted</keyword>
<name>A0ABQ9K8L7_9CUCU</name>
<keyword evidence="8" id="KW-0527">Neuropeptide</keyword>
<dbReference type="EMBL" id="JAPWTJ010000006">
    <property type="protein sequence ID" value="KAJ8985880.1"/>
    <property type="molecule type" value="Genomic_DNA"/>
</dbReference>
<keyword evidence="5" id="KW-0732">Signal</keyword>
<comment type="similarity">
    <text evidence="2">Belongs to the AKH/HRTH/RPCH family.</text>
</comment>